<name>A0A4C1Z099_EUMVA</name>
<organism evidence="1 2">
    <name type="scientific">Eumeta variegata</name>
    <name type="common">Bagworm moth</name>
    <name type="synonym">Eumeta japonica</name>
    <dbReference type="NCBI Taxonomy" id="151549"/>
    <lineage>
        <taxon>Eukaryota</taxon>
        <taxon>Metazoa</taxon>
        <taxon>Ecdysozoa</taxon>
        <taxon>Arthropoda</taxon>
        <taxon>Hexapoda</taxon>
        <taxon>Insecta</taxon>
        <taxon>Pterygota</taxon>
        <taxon>Neoptera</taxon>
        <taxon>Endopterygota</taxon>
        <taxon>Lepidoptera</taxon>
        <taxon>Glossata</taxon>
        <taxon>Ditrysia</taxon>
        <taxon>Tineoidea</taxon>
        <taxon>Psychidae</taxon>
        <taxon>Oiketicinae</taxon>
        <taxon>Eumeta</taxon>
    </lineage>
</organism>
<reference evidence="1 2" key="1">
    <citation type="journal article" date="2019" name="Commun. Biol.">
        <title>The bagworm genome reveals a unique fibroin gene that provides high tensile strength.</title>
        <authorList>
            <person name="Kono N."/>
            <person name="Nakamura H."/>
            <person name="Ohtoshi R."/>
            <person name="Tomita M."/>
            <person name="Numata K."/>
            <person name="Arakawa K."/>
        </authorList>
    </citation>
    <scope>NUCLEOTIDE SEQUENCE [LARGE SCALE GENOMIC DNA]</scope>
</reference>
<evidence type="ECO:0000313" key="2">
    <source>
        <dbReference type="Proteomes" id="UP000299102"/>
    </source>
</evidence>
<dbReference type="Proteomes" id="UP000299102">
    <property type="component" value="Unassembled WGS sequence"/>
</dbReference>
<comment type="caution">
    <text evidence="1">The sequence shown here is derived from an EMBL/GenBank/DDBJ whole genome shotgun (WGS) entry which is preliminary data.</text>
</comment>
<sequence>MRERWAATEQRICARRSERAAAGDRPALGFQPKLSVRAGTPLRNSQFGGSPGFRFRCVVQVFESSGPLSPSGADVVLLFSPPHRLAFPL</sequence>
<accession>A0A4C1Z099</accession>
<protein>
    <submittedName>
        <fullName evidence="1">Uncharacterized protein</fullName>
    </submittedName>
</protein>
<evidence type="ECO:0000313" key="1">
    <source>
        <dbReference type="EMBL" id="GBP80950.1"/>
    </source>
</evidence>
<dbReference type="AlphaFoldDB" id="A0A4C1Z099"/>
<proteinExistence type="predicted"/>
<gene>
    <name evidence="1" type="ORF">EVAR_56588_1</name>
</gene>
<dbReference type="EMBL" id="BGZK01001489">
    <property type="protein sequence ID" value="GBP80950.1"/>
    <property type="molecule type" value="Genomic_DNA"/>
</dbReference>
<keyword evidence="2" id="KW-1185">Reference proteome</keyword>